<evidence type="ECO:0000313" key="2">
    <source>
        <dbReference type="Proteomes" id="UP000078419"/>
    </source>
</evidence>
<accession>A0AA45URU1</accession>
<dbReference type="EMBL" id="FLLR01000002">
    <property type="protein sequence ID" value="SBO13729.1"/>
    <property type="molecule type" value="Genomic_DNA"/>
</dbReference>
<dbReference type="AlphaFoldDB" id="A0AA45URU1"/>
<reference evidence="2" key="1">
    <citation type="submission" date="2016-03" db="EMBL/GenBank/DDBJ databases">
        <authorList>
            <person name="Loux Valentin"/>
        </authorList>
    </citation>
    <scope>NUCLEOTIDE SEQUENCE [LARGE SCALE GENOMIC DNA]</scope>
    <source>
        <strain evidence="2">C1</strain>
    </source>
</reference>
<sequence length="51" mass="5686">MLDALYLQSKAPIRLLLKNEEDAAEQAAPSAAFRQKRGIFAFHTTVQNPDV</sequence>
<name>A0AA45URU1_ANAPH</name>
<organism evidence="1 2">
    <name type="scientific">Anaplasma phagocytophilum</name>
    <name type="common">Ehrlichia phagocytophila</name>
    <dbReference type="NCBI Taxonomy" id="948"/>
    <lineage>
        <taxon>Bacteria</taxon>
        <taxon>Pseudomonadati</taxon>
        <taxon>Pseudomonadota</taxon>
        <taxon>Alphaproteobacteria</taxon>
        <taxon>Rickettsiales</taxon>
        <taxon>Anaplasmataceae</taxon>
        <taxon>Anaplasma</taxon>
        <taxon>phagocytophilum group</taxon>
    </lineage>
</organism>
<gene>
    <name evidence="1" type="ORF">ANAPC1_00063</name>
</gene>
<protein>
    <submittedName>
        <fullName evidence="1">Uncharacterized protein</fullName>
    </submittedName>
</protein>
<evidence type="ECO:0000313" key="1">
    <source>
        <dbReference type="EMBL" id="SBO13729.1"/>
    </source>
</evidence>
<dbReference type="Proteomes" id="UP000078419">
    <property type="component" value="Unassembled WGS sequence"/>
</dbReference>
<comment type="caution">
    <text evidence="1">The sequence shown here is derived from an EMBL/GenBank/DDBJ whole genome shotgun (WGS) entry which is preliminary data.</text>
</comment>
<proteinExistence type="predicted"/>